<organism evidence="2 3">
    <name type="scientific">Alteromonas pelagimontana</name>
    <dbReference type="NCBI Taxonomy" id="1858656"/>
    <lineage>
        <taxon>Bacteria</taxon>
        <taxon>Pseudomonadati</taxon>
        <taxon>Pseudomonadota</taxon>
        <taxon>Gammaproteobacteria</taxon>
        <taxon>Alteromonadales</taxon>
        <taxon>Alteromonadaceae</taxon>
        <taxon>Alteromonas/Salinimonas group</taxon>
        <taxon>Alteromonas</taxon>
    </lineage>
</organism>
<dbReference type="KEGG" id="apel:CA267_012095"/>
<keyword evidence="1" id="KW-1133">Transmembrane helix</keyword>
<reference evidence="3" key="1">
    <citation type="submission" date="2014-12" db="EMBL/GenBank/DDBJ databases">
        <title>Complete genome sequence of a multi-drug resistant Klebsiella pneumoniae.</title>
        <authorList>
            <person name="Hua X."/>
            <person name="Chen Q."/>
            <person name="Li X."/>
            <person name="Feng Y."/>
            <person name="Ruan Z."/>
            <person name="Yu Y."/>
        </authorList>
    </citation>
    <scope>NUCLEOTIDE SEQUENCE [LARGE SCALE GENOMIC DNA]</scope>
    <source>
        <strain evidence="3">5.12</strain>
    </source>
</reference>
<dbReference type="EMBL" id="CP052766">
    <property type="protein sequence ID" value="QJR81468.1"/>
    <property type="molecule type" value="Genomic_DNA"/>
</dbReference>
<dbReference type="AlphaFoldDB" id="A0A6M4MF25"/>
<feature type="transmembrane region" description="Helical" evidence="1">
    <location>
        <begin position="41"/>
        <end position="57"/>
    </location>
</feature>
<feature type="transmembrane region" description="Helical" evidence="1">
    <location>
        <begin position="12"/>
        <end position="35"/>
    </location>
</feature>
<keyword evidence="3" id="KW-1185">Reference proteome</keyword>
<dbReference type="OrthoDB" id="6332631at2"/>
<evidence type="ECO:0000256" key="1">
    <source>
        <dbReference type="SAM" id="Phobius"/>
    </source>
</evidence>
<evidence type="ECO:0000313" key="3">
    <source>
        <dbReference type="Proteomes" id="UP000219285"/>
    </source>
</evidence>
<evidence type="ECO:0000313" key="2">
    <source>
        <dbReference type="EMBL" id="QJR81468.1"/>
    </source>
</evidence>
<keyword evidence="1" id="KW-0472">Membrane</keyword>
<protein>
    <submittedName>
        <fullName evidence="2">Uncharacterized protein</fullName>
    </submittedName>
</protein>
<proteinExistence type="predicted"/>
<accession>A0A6M4MF25</accession>
<keyword evidence="1" id="KW-0812">Transmembrane</keyword>
<name>A0A6M4MF25_9ALTE</name>
<reference evidence="2 3" key="2">
    <citation type="submission" date="2020-04" db="EMBL/GenBank/DDBJ databases">
        <title>Complete genome sequence of Alteromonas pelagimontana 5.12T.</title>
        <authorList>
            <person name="Sinha R.K."/>
            <person name="Krishnan K.P."/>
            <person name="Kurian J.P."/>
        </authorList>
    </citation>
    <scope>NUCLEOTIDE SEQUENCE [LARGE SCALE GENOMIC DNA]</scope>
    <source>
        <strain evidence="2 3">5.12</strain>
    </source>
</reference>
<dbReference type="RefSeq" id="WP_075607213.1">
    <property type="nucleotide sequence ID" value="NZ_CP052766.1"/>
</dbReference>
<sequence>MRFNKTVEFEAELFVISALMPMLAASVCCFIYYLMTRNVPNMWVVGVTFNVCWIISLRECMLSCYLQGQSDAVSQSPYLKPHIRNEIPSSGQATETQKTVL</sequence>
<dbReference type="Proteomes" id="UP000219285">
    <property type="component" value="Chromosome"/>
</dbReference>
<gene>
    <name evidence="2" type="ORF">CA267_012095</name>
</gene>